<feature type="transmembrane region" description="Helical" evidence="9">
    <location>
        <begin position="372"/>
        <end position="393"/>
    </location>
</feature>
<feature type="transmembrane region" description="Helical" evidence="9">
    <location>
        <begin position="93"/>
        <end position="114"/>
    </location>
</feature>
<keyword evidence="4" id="KW-0997">Cell inner membrane</keyword>
<evidence type="ECO:0000256" key="5">
    <source>
        <dbReference type="ARBA" id="ARBA00022692"/>
    </source>
</evidence>
<keyword evidence="7 9" id="KW-0472">Membrane</keyword>
<dbReference type="InterPro" id="IPR007272">
    <property type="entry name" value="Sulf_transp_TsuA/YedE"/>
</dbReference>
<evidence type="ECO:0000256" key="8">
    <source>
        <dbReference type="ARBA" id="ARBA00035655"/>
    </source>
</evidence>
<evidence type="ECO:0000256" key="6">
    <source>
        <dbReference type="ARBA" id="ARBA00022989"/>
    </source>
</evidence>
<feature type="transmembrane region" description="Helical" evidence="9">
    <location>
        <begin position="54"/>
        <end position="81"/>
    </location>
</feature>
<feature type="transmembrane region" description="Helical" evidence="9">
    <location>
        <begin position="27"/>
        <end position="48"/>
    </location>
</feature>
<evidence type="ECO:0000313" key="11">
    <source>
        <dbReference type="Proteomes" id="UP000603912"/>
    </source>
</evidence>
<dbReference type="AlphaFoldDB" id="A0A917IAB7"/>
<gene>
    <name evidence="10" type="ORF">GCM10007036_41560</name>
</gene>
<keyword evidence="2" id="KW-0813">Transport</keyword>
<reference evidence="10" key="1">
    <citation type="journal article" date="2014" name="Int. J. Syst. Evol. Microbiol.">
        <title>Complete genome sequence of Corynebacterium casei LMG S-19264T (=DSM 44701T), isolated from a smear-ripened cheese.</title>
        <authorList>
            <consortium name="US DOE Joint Genome Institute (JGI-PGF)"/>
            <person name="Walter F."/>
            <person name="Albersmeier A."/>
            <person name="Kalinowski J."/>
            <person name="Ruckert C."/>
        </authorList>
    </citation>
    <scope>NUCLEOTIDE SEQUENCE</scope>
    <source>
        <strain evidence="10">CGMCC 1.12214</strain>
    </source>
</reference>
<reference evidence="10" key="2">
    <citation type="submission" date="2020-09" db="EMBL/GenBank/DDBJ databases">
        <authorList>
            <person name="Sun Q."/>
            <person name="Zhou Y."/>
        </authorList>
    </citation>
    <scope>NUCLEOTIDE SEQUENCE</scope>
    <source>
        <strain evidence="10">CGMCC 1.12214</strain>
    </source>
</reference>
<evidence type="ECO:0000256" key="1">
    <source>
        <dbReference type="ARBA" id="ARBA00004429"/>
    </source>
</evidence>
<proteinExistence type="inferred from homology"/>
<evidence type="ECO:0000256" key="3">
    <source>
        <dbReference type="ARBA" id="ARBA00022475"/>
    </source>
</evidence>
<dbReference type="Pfam" id="PF04143">
    <property type="entry name" value="Sulf_transp"/>
    <property type="match status" value="1"/>
</dbReference>
<dbReference type="RefSeq" id="WP_188519571.1">
    <property type="nucleotide sequence ID" value="NZ_BMES01000002.1"/>
</dbReference>
<name>A0A917IAB7_9HYPH</name>
<accession>A0A917IAB7</accession>
<organism evidence="10 11">
    <name type="scientific">Alsobacter metallidurans</name>
    <dbReference type="NCBI Taxonomy" id="340221"/>
    <lineage>
        <taxon>Bacteria</taxon>
        <taxon>Pseudomonadati</taxon>
        <taxon>Pseudomonadota</taxon>
        <taxon>Alphaproteobacteria</taxon>
        <taxon>Hyphomicrobiales</taxon>
        <taxon>Alsobacteraceae</taxon>
        <taxon>Alsobacter</taxon>
    </lineage>
</organism>
<sequence>MSSISSFAPATAGPAAQRPTSAAPANVGAAWGAAFAIVAGAAVIGAVVNPRQAALYGLGALMGLVLYHAAFGFTSAWRVFISDRRGAGLRAQMIMLAVATTLFFPVLASGSLFGQPVQGLVSPVGVSVVFGAFLFGIGMQMGGGCASGTLYTVGGGSTRMLITLAAFIVGSTVGAAHLHWWAAQPSFAPVSLVKLWGPWAALAVNLAVFAAIAAATIYFERKRHGALEAEKPSPRHGLARLLRGPWPLIAGGVALALLNFATLALAGKPWGITSAFALWGSKITASLGVADVASWPYWSNPANKAALQNSVLNDVTSVMDIGIVVGALLAAALAGRYAPTWRVPLRSALAAILGGLLLGYGARLAYGCNIGAYFSGIASGSLHGWVWMVAAFAGNVIGTRLRPLFDLEVERTPRLTAC</sequence>
<evidence type="ECO:0000256" key="9">
    <source>
        <dbReference type="SAM" id="Phobius"/>
    </source>
</evidence>
<keyword evidence="3" id="KW-1003">Cell membrane</keyword>
<keyword evidence="5 9" id="KW-0812">Transmembrane</keyword>
<evidence type="ECO:0000256" key="2">
    <source>
        <dbReference type="ARBA" id="ARBA00022448"/>
    </source>
</evidence>
<dbReference type="PANTHER" id="PTHR30574">
    <property type="entry name" value="INNER MEMBRANE PROTEIN YEDE"/>
    <property type="match status" value="1"/>
</dbReference>
<evidence type="ECO:0000313" key="10">
    <source>
        <dbReference type="EMBL" id="GGH30745.1"/>
    </source>
</evidence>
<dbReference type="Proteomes" id="UP000603912">
    <property type="component" value="Unassembled WGS sequence"/>
</dbReference>
<keyword evidence="11" id="KW-1185">Reference proteome</keyword>
<dbReference type="GO" id="GO:0005886">
    <property type="term" value="C:plasma membrane"/>
    <property type="evidence" value="ECO:0007669"/>
    <property type="project" value="UniProtKB-SubCell"/>
</dbReference>
<protein>
    <submittedName>
        <fullName evidence="10">Membrane protein</fullName>
    </submittedName>
</protein>
<feature type="transmembrane region" description="Helical" evidence="9">
    <location>
        <begin position="120"/>
        <end position="139"/>
    </location>
</feature>
<comment type="caution">
    <text evidence="10">The sequence shown here is derived from an EMBL/GenBank/DDBJ whole genome shotgun (WGS) entry which is preliminary data.</text>
</comment>
<dbReference type="EMBL" id="BMES01000002">
    <property type="protein sequence ID" value="GGH30745.1"/>
    <property type="molecule type" value="Genomic_DNA"/>
</dbReference>
<feature type="transmembrane region" description="Helical" evidence="9">
    <location>
        <begin position="160"/>
        <end position="183"/>
    </location>
</feature>
<comment type="similarity">
    <text evidence="8">Belongs to the TsuA/YedE (TC 9.B.102) family.</text>
</comment>
<feature type="transmembrane region" description="Helical" evidence="9">
    <location>
        <begin position="347"/>
        <end position="366"/>
    </location>
</feature>
<dbReference type="PANTHER" id="PTHR30574:SF1">
    <property type="entry name" value="SULPHUR TRANSPORT DOMAIN-CONTAINING PROTEIN"/>
    <property type="match status" value="1"/>
</dbReference>
<comment type="subcellular location">
    <subcellularLocation>
        <location evidence="1">Cell inner membrane</location>
        <topology evidence="1">Multi-pass membrane protein</topology>
    </subcellularLocation>
</comment>
<feature type="transmembrane region" description="Helical" evidence="9">
    <location>
        <begin position="317"/>
        <end position="335"/>
    </location>
</feature>
<evidence type="ECO:0000256" key="4">
    <source>
        <dbReference type="ARBA" id="ARBA00022519"/>
    </source>
</evidence>
<keyword evidence="6 9" id="KW-1133">Transmembrane helix</keyword>
<feature type="transmembrane region" description="Helical" evidence="9">
    <location>
        <begin position="245"/>
        <end position="266"/>
    </location>
</feature>
<feature type="transmembrane region" description="Helical" evidence="9">
    <location>
        <begin position="195"/>
        <end position="219"/>
    </location>
</feature>
<evidence type="ECO:0000256" key="7">
    <source>
        <dbReference type="ARBA" id="ARBA00023136"/>
    </source>
</evidence>